<dbReference type="Pfam" id="PF06985">
    <property type="entry name" value="HET"/>
    <property type="match status" value="1"/>
</dbReference>
<gene>
    <name evidence="2" type="ORF">ST47_g6488</name>
</gene>
<dbReference type="Proteomes" id="UP000076837">
    <property type="component" value="Unassembled WGS sequence"/>
</dbReference>
<feature type="region of interest" description="Disordered" evidence="1">
    <location>
        <begin position="120"/>
        <end position="143"/>
    </location>
</feature>
<name>A0A163CD80_DIDRA</name>
<evidence type="ECO:0000313" key="2">
    <source>
        <dbReference type="EMBL" id="KZM22379.1"/>
    </source>
</evidence>
<evidence type="ECO:0000313" key="3">
    <source>
        <dbReference type="Proteomes" id="UP000076837"/>
    </source>
</evidence>
<dbReference type="InterPro" id="IPR010730">
    <property type="entry name" value="HET"/>
</dbReference>
<feature type="compositionally biased region" description="Basic and acidic residues" evidence="1">
    <location>
        <begin position="120"/>
        <end position="129"/>
    </location>
</feature>
<protein>
    <submittedName>
        <fullName evidence="2">Uncharacterized protein</fullName>
    </submittedName>
</protein>
<dbReference type="OrthoDB" id="5362512at2759"/>
<organism evidence="2 3">
    <name type="scientific">Didymella rabiei</name>
    <name type="common">Chickpea ascochyta blight fungus</name>
    <name type="synonym">Mycosphaerella rabiei</name>
    <dbReference type="NCBI Taxonomy" id="5454"/>
    <lineage>
        <taxon>Eukaryota</taxon>
        <taxon>Fungi</taxon>
        <taxon>Dikarya</taxon>
        <taxon>Ascomycota</taxon>
        <taxon>Pezizomycotina</taxon>
        <taxon>Dothideomycetes</taxon>
        <taxon>Pleosporomycetidae</taxon>
        <taxon>Pleosporales</taxon>
        <taxon>Pleosporineae</taxon>
        <taxon>Didymellaceae</taxon>
        <taxon>Ascochyta</taxon>
    </lineage>
</organism>
<accession>A0A163CD80</accession>
<dbReference type="EMBL" id="JYNV01000216">
    <property type="protein sequence ID" value="KZM22379.1"/>
    <property type="molecule type" value="Genomic_DNA"/>
</dbReference>
<comment type="caution">
    <text evidence="2">The sequence shown here is derived from an EMBL/GenBank/DDBJ whole genome shotgun (WGS) entry which is preliminary data.</text>
</comment>
<dbReference type="AlphaFoldDB" id="A0A163CD80"/>
<dbReference type="PANTHER" id="PTHR33112:SF16">
    <property type="entry name" value="HETEROKARYON INCOMPATIBILITY DOMAIN-CONTAINING PROTEIN"/>
    <property type="match status" value="1"/>
</dbReference>
<proteinExistence type="predicted"/>
<keyword evidence="3" id="KW-1185">Reference proteome</keyword>
<evidence type="ECO:0000256" key="1">
    <source>
        <dbReference type="SAM" id="MobiDB-lite"/>
    </source>
</evidence>
<reference evidence="2 3" key="1">
    <citation type="journal article" date="2016" name="Sci. Rep.">
        <title>Draft genome sequencing and secretome analysis of fungal phytopathogen Ascochyta rabiei provides insight into the necrotrophic effector repertoire.</title>
        <authorList>
            <person name="Verma S."/>
            <person name="Gazara R.K."/>
            <person name="Nizam S."/>
            <person name="Parween S."/>
            <person name="Chattopadhyay D."/>
            <person name="Verma P.K."/>
        </authorList>
    </citation>
    <scope>NUCLEOTIDE SEQUENCE [LARGE SCALE GENOMIC DNA]</scope>
    <source>
        <strain evidence="2 3">ArDII</strain>
    </source>
</reference>
<dbReference type="PANTHER" id="PTHR33112">
    <property type="entry name" value="DOMAIN PROTEIN, PUTATIVE-RELATED"/>
    <property type="match status" value="1"/>
</dbReference>
<sequence length="790" mass="90103">MVCTVCQDMLQSQVGRVWKGTYDLRYSLPTSIDSLQEQSLGQACNICRALCEGLQQQKLVKSSKVSRRQDSFSETSQQILSETVTEPSLEIAASLSVQNVDFVKNEHLYRLDVVLQERKQKQHLSEEQKRKQKQHLGREQERAQQQIRVQRTFLLENPKAKDSALHPRTSPSTSSKEVFDTAVNWMNKCKCAADQPQSFYPARLLSLEDLKIDTDNNWETIREPSGGPVWESLKERPDFHVKLVETQSWFYGEGEKIGPGFRGGNTRYVTLSHCWGRAVKPQHQLTSETEQGLRQGIPISRLPKTFRDAIYFAAQIEDVGYIWIDSLCIRQGDKEDWLHQSGDMDRVYRGTYLNLSATASSDSEGGLFKYRDPSLLKEEEVELNIEGVPGAHAETSFISHSQDKSSRQRGKDAKQNYMRPCTVLDASFWTDRVDKGPVNTRGWIAWECRGSKGCAGFDFTEGQPHGMSNFKLTNRGIVEVPRLKALNIDNYPVNADHAQPQAGDSDNVVRLTDPALKDWARIIETYSKTSITKLEDRLIALSGMAKMMAEKSMDQYVAGLWRTNLASQLLWRVEPHFDYLSKDFSNPAKSPDGYRAPSFSWAAIEVDGHGVMYTDRTYRRLFITIDDVKVEPHDKNNKFGLVDEAKIRLYCKLREAKIRSVGTNGRYEWQLVGRGRDKALNRELHTNIYLDCPLRDKDCISTSGKTVYVVPAAIDQTGDMICLILRLQDKETGVFTRMGITKLSPFWDKLAMDETEDTRHRILEVYPGDIDLPHDGVYDEDEGRHRICLI</sequence>
<dbReference type="STRING" id="5454.A0A163CD80"/>